<keyword evidence="3 5" id="KW-1133">Transmembrane helix</keyword>
<sequence length="506" mass="55059">MGLGVMVWWNLRGIFSDRRFLASVLLGMLISLFTIPLLMEAVGRFKEGNLLSAMPVSEKMVKIAVVGEHPLLAELEKNNMVEVVKTDERTAMELLGEGRVHGVFIVNSTGGSFIGRGIPLSNLAESAVREAVDKFLRKDSELLFNLKSDLGLEELLRSLLAPFLLLTPLFIWSLPIIESIAYERENKVVEVIFASPSRRVEVLASKILSNLVFAMLLGAVWMFLVPFFGLHFANPFGVYIILVSMALLIITMNALVSSIASNAKEATLASSISSTIIITLFFSIAILKVFPATEIAAKLSPATYIAEQVAGEATPFPFNLMLVIYIITATAFLLALSAFSTEAFAFAIKPGLGQLYEGMLEILRSRKKAAFAMGFVAFSVTMPIEIVAIGLVFFLIGPSVGLLLLSVTVVEEGLKAFALKVLKPKELKEGAILGALVGLAFGVSESLLLAPVVEMMVLVRVVPILVHTLCSSIAGAGYARRQFLLAVIIAILLHMSYNIYLLSHFW</sequence>
<evidence type="ECO:0000259" key="6">
    <source>
        <dbReference type="Pfam" id="PF12698"/>
    </source>
</evidence>
<keyword evidence="2 5" id="KW-0812">Transmembrane</keyword>
<evidence type="ECO:0000256" key="4">
    <source>
        <dbReference type="ARBA" id="ARBA00023136"/>
    </source>
</evidence>
<dbReference type="EMBL" id="CP058998">
    <property type="protein sequence ID" value="QLJ53402.1"/>
    <property type="molecule type" value="Genomic_DNA"/>
</dbReference>
<keyword evidence="4 5" id="KW-0472">Membrane</keyword>
<proteinExistence type="predicted"/>
<feature type="transmembrane region" description="Helical" evidence="5">
    <location>
        <begin position="322"/>
        <end position="348"/>
    </location>
</feature>
<evidence type="ECO:0000313" key="7">
    <source>
        <dbReference type="EMBL" id="QLJ53402.1"/>
    </source>
</evidence>
<feature type="transmembrane region" description="Helical" evidence="5">
    <location>
        <begin position="236"/>
        <end position="256"/>
    </location>
</feature>
<feature type="transmembrane region" description="Helical" evidence="5">
    <location>
        <begin position="431"/>
        <end position="451"/>
    </location>
</feature>
<dbReference type="Pfam" id="PF12698">
    <property type="entry name" value="ABC2_membrane_3"/>
    <property type="match status" value="1"/>
</dbReference>
<gene>
    <name evidence="7" type="ORF">Sv326_1227</name>
</gene>
<dbReference type="KEGG" id="flt:Sv326_1227"/>
<feature type="transmembrane region" description="Helical" evidence="5">
    <location>
        <begin position="155"/>
        <end position="177"/>
    </location>
</feature>
<evidence type="ECO:0000313" key="8">
    <source>
        <dbReference type="Proteomes" id="UP000510821"/>
    </source>
</evidence>
<accession>A0A7D6BPF7</accession>
<comment type="subcellular location">
    <subcellularLocation>
        <location evidence="1">Membrane</location>
        <topology evidence="1">Multi-pass membrane protein</topology>
    </subcellularLocation>
</comment>
<feature type="transmembrane region" description="Helical" evidence="5">
    <location>
        <begin position="369"/>
        <end position="396"/>
    </location>
</feature>
<dbReference type="GO" id="GO:0140359">
    <property type="term" value="F:ABC-type transporter activity"/>
    <property type="evidence" value="ECO:0007669"/>
    <property type="project" value="InterPro"/>
</dbReference>
<protein>
    <recommendedName>
        <fullName evidence="6">ABC-2 type transporter transmembrane domain-containing protein</fullName>
    </recommendedName>
</protein>
<evidence type="ECO:0000256" key="2">
    <source>
        <dbReference type="ARBA" id="ARBA00022692"/>
    </source>
</evidence>
<dbReference type="GO" id="GO:0016020">
    <property type="term" value="C:membrane"/>
    <property type="evidence" value="ECO:0007669"/>
    <property type="project" value="UniProtKB-SubCell"/>
</dbReference>
<dbReference type="InterPro" id="IPR013525">
    <property type="entry name" value="ABC2_TM"/>
</dbReference>
<feature type="transmembrane region" description="Helical" evidence="5">
    <location>
        <begin position="207"/>
        <end position="230"/>
    </location>
</feature>
<feature type="transmembrane region" description="Helical" evidence="5">
    <location>
        <begin position="20"/>
        <end position="39"/>
    </location>
</feature>
<reference evidence="8" key="1">
    <citation type="submission" date="2020-07" db="EMBL/GenBank/DDBJ databases">
        <title>Metabolic diversity and evolutionary history of the archaeal phylum ###Micrarchaeota### uncovered from a freshwater lake metagenome.</title>
        <authorList>
            <person name="Kadnikov V.V."/>
            <person name="Savvichev A.S."/>
            <person name="Mardanov A.V."/>
            <person name="Beletsky A.V."/>
            <person name="Chupakov A.V."/>
            <person name="Kokryatskaya N.M."/>
            <person name="Pimenov N.V."/>
            <person name="Ravin N.V."/>
        </authorList>
    </citation>
    <scope>NUCLEOTIDE SEQUENCE [LARGE SCALE GENOMIC DNA]</scope>
</reference>
<evidence type="ECO:0000256" key="1">
    <source>
        <dbReference type="ARBA" id="ARBA00004141"/>
    </source>
</evidence>
<feature type="transmembrane region" description="Helical" evidence="5">
    <location>
        <begin position="483"/>
        <end position="503"/>
    </location>
</feature>
<dbReference type="Proteomes" id="UP000510821">
    <property type="component" value="Chromosome"/>
</dbReference>
<feature type="transmembrane region" description="Helical" evidence="5">
    <location>
        <begin position="268"/>
        <end position="290"/>
    </location>
</feature>
<evidence type="ECO:0000256" key="3">
    <source>
        <dbReference type="ARBA" id="ARBA00022989"/>
    </source>
</evidence>
<feature type="transmembrane region" description="Helical" evidence="5">
    <location>
        <begin position="457"/>
        <end position="476"/>
    </location>
</feature>
<organism evidence="7 8">
    <name type="scientific">Fermentimicrarchaeum limneticum</name>
    <dbReference type="NCBI Taxonomy" id="2795018"/>
    <lineage>
        <taxon>Archaea</taxon>
        <taxon>Candidatus Micrarchaeota</taxon>
        <taxon>Candidatus Fermentimicrarchaeales</taxon>
        <taxon>Candidatus Fermentimicrarchaeaceae</taxon>
        <taxon>Candidatus Fermentimicrarchaeum</taxon>
    </lineage>
</organism>
<name>A0A7D6BPF7_FERL1</name>
<feature type="domain" description="ABC-2 type transporter transmembrane" evidence="6">
    <location>
        <begin position="58"/>
        <end position="302"/>
    </location>
</feature>
<dbReference type="AlphaFoldDB" id="A0A7D6BPF7"/>
<evidence type="ECO:0000256" key="5">
    <source>
        <dbReference type="SAM" id="Phobius"/>
    </source>
</evidence>